<dbReference type="SUPFAM" id="SSF143081">
    <property type="entry name" value="BB1717-like"/>
    <property type="match status" value="1"/>
</dbReference>
<dbReference type="Gene3D" id="3.90.1680.10">
    <property type="entry name" value="SOS response associated peptidase-like"/>
    <property type="match status" value="1"/>
</dbReference>
<dbReference type="GO" id="GO:0016829">
    <property type="term" value="F:lyase activity"/>
    <property type="evidence" value="ECO:0007669"/>
    <property type="project" value="UniProtKB-KW"/>
</dbReference>
<dbReference type="EMBL" id="QWDR01000006">
    <property type="protein sequence ID" value="RJY24689.1"/>
    <property type="molecule type" value="Genomic_DNA"/>
</dbReference>
<dbReference type="GO" id="GO:0006508">
    <property type="term" value="P:proteolysis"/>
    <property type="evidence" value="ECO:0007669"/>
    <property type="project" value="UniProtKB-KW"/>
</dbReference>
<keyword evidence="6" id="KW-0238">DNA-binding</keyword>
<evidence type="ECO:0000313" key="9">
    <source>
        <dbReference type="EMBL" id="RJY24689.1"/>
    </source>
</evidence>
<dbReference type="GO" id="GO:0106300">
    <property type="term" value="P:protein-DNA covalent cross-linking repair"/>
    <property type="evidence" value="ECO:0007669"/>
    <property type="project" value="InterPro"/>
</dbReference>
<keyword evidence="5" id="KW-0190">Covalent protein-DNA linkage</keyword>
<evidence type="ECO:0000256" key="7">
    <source>
        <dbReference type="ARBA" id="ARBA00023239"/>
    </source>
</evidence>
<proteinExistence type="inferred from homology"/>
<keyword evidence="4 8" id="KW-0378">Hydrolase</keyword>
<name>A0A3A6U007_LEGPN</name>
<keyword evidence="3" id="KW-0227">DNA damage</keyword>
<protein>
    <recommendedName>
        <fullName evidence="8">Abasic site processing protein</fullName>
        <ecNumber evidence="8">3.4.-.-</ecNumber>
    </recommendedName>
</protein>
<reference evidence="9 10" key="1">
    <citation type="submission" date="2018-08" db="EMBL/GenBank/DDBJ databases">
        <title>Genome Sequences of Legionella pneumophila subsp. pneumophila Isolates, Recovered from a Drinking Water System in a Large Builging.</title>
        <authorList>
            <person name="Gomez-Alvarez V."/>
            <person name="Boczek L."/>
            <person name="King D."/>
            <person name="Pemberton A."/>
            <person name="Pfaller S."/>
            <person name="Rodgers M."/>
            <person name="Santodomingo J."/>
            <person name="Revetta R."/>
        </authorList>
    </citation>
    <scope>NUCLEOTIDE SEQUENCE [LARGE SCALE GENOMIC DNA]</scope>
    <source>
        <strain evidence="9 10">L01C.1</strain>
        <plasmid evidence="9">unnamed2</plasmid>
    </source>
</reference>
<evidence type="ECO:0000256" key="8">
    <source>
        <dbReference type="RuleBase" id="RU364100"/>
    </source>
</evidence>
<dbReference type="PANTHER" id="PTHR13604">
    <property type="entry name" value="DC12-RELATED"/>
    <property type="match status" value="1"/>
</dbReference>
<evidence type="ECO:0000256" key="6">
    <source>
        <dbReference type="ARBA" id="ARBA00023125"/>
    </source>
</evidence>
<dbReference type="GO" id="GO:0003697">
    <property type="term" value="F:single-stranded DNA binding"/>
    <property type="evidence" value="ECO:0007669"/>
    <property type="project" value="InterPro"/>
</dbReference>
<dbReference type="Pfam" id="PF02586">
    <property type="entry name" value="SRAP"/>
    <property type="match status" value="1"/>
</dbReference>
<dbReference type="InterPro" id="IPR003738">
    <property type="entry name" value="SRAP"/>
</dbReference>
<gene>
    <name evidence="9" type="ORF">D1H98_16845</name>
</gene>
<dbReference type="PANTHER" id="PTHR13604:SF0">
    <property type="entry name" value="ABASIC SITE PROCESSING PROTEIN HMCES"/>
    <property type="match status" value="1"/>
</dbReference>
<keyword evidence="7" id="KW-0456">Lyase</keyword>
<accession>A0A3A6U007</accession>
<dbReference type="InterPro" id="IPR036590">
    <property type="entry name" value="SRAP-like"/>
</dbReference>
<dbReference type="EC" id="3.4.-.-" evidence="8"/>
<evidence type="ECO:0000256" key="3">
    <source>
        <dbReference type="ARBA" id="ARBA00022763"/>
    </source>
</evidence>
<evidence type="ECO:0000313" key="10">
    <source>
        <dbReference type="Proteomes" id="UP000277145"/>
    </source>
</evidence>
<evidence type="ECO:0000256" key="1">
    <source>
        <dbReference type="ARBA" id="ARBA00008136"/>
    </source>
</evidence>
<comment type="caution">
    <text evidence="9">The sequence shown here is derived from an EMBL/GenBank/DDBJ whole genome shotgun (WGS) entry which is preliminary data.</text>
</comment>
<dbReference type="AlphaFoldDB" id="A0A3A6U007"/>
<geneLocation type="plasmid" evidence="9">
    <name>unnamed2</name>
</geneLocation>
<dbReference type="GO" id="GO:0008233">
    <property type="term" value="F:peptidase activity"/>
    <property type="evidence" value="ECO:0007669"/>
    <property type="project" value="UniProtKB-KW"/>
</dbReference>
<evidence type="ECO:0000256" key="2">
    <source>
        <dbReference type="ARBA" id="ARBA00022670"/>
    </source>
</evidence>
<organism evidence="9 10">
    <name type="scientific">Legionella pneumophila subsp. pneumophila</name>
    <dbReference type="NCBI Taxonomy" id="91891"/>
    <lineage>
        <taxon>Bacteria</taxon>
        <taxon>Pseudomonadati</taxon>
        <taxon>Pseudomonadota</taxon>
        <taxon>Gammaproteobacteria</taxon>
        <taxon>Legionellales</taxon>
        <taxon>Legionellaceae</taxon>
        <taxon>Legionella</taxon>
    </lineage>
</organism>
<keyword evidence="9" id="KW-0614">Plasmid</keyword>
<comment type="similarity">
    <text evidence="1 8">Belongs to the SOS response-associated peptidase family.</text>
</comment>
<dbReference type="Proteomes" id="UP000277145">
    <property type="component" value="Unassembled WGS sequence"/>
</dbReference>
<dbReference type="RefSeq" id="WP_120130610.1">
    <property type="nucleotide sequence ID" value="NZ_QWDR01000006.1"/>
</dbReference>
<evidence type="ECO:0000256" key="4">
    <source>
        <dbReference type="ARBA" id="ARBA00022801"/>
    </source>
</evidence>
<sequence length="222" mass="25761">MCGRFAYVASNEELKSQFHPSNAIEITPRFNIAPGSQVLCLVKTDEDEVQGVVLHWGFIPSWATDRKKFRNVINARAETIFEKPAFRQVIKSKRCLMPMSGFYEWHQENDRKQPYFFQKKNHELLAVAALWDTWGHDEEVLHSCCLITTDANPLMQPVHHRMPVILDESEQEIWLNNTQCVKEQLMALLKSYPYNDLEGYRVSALVNKTSFDHPLAIRPLSL</sequence>
<keyword evidence="2 8" id="KW-0645">Protease</keyword>
<evidence type="ECO:0000256" key="5">
    <source>
        <dbReference type="ARBA" id="ARBA00023124"/>
    </source>
</evidence>